<dbReference type="InterPro" id="IPR036640">
    <property type="entry name" value="ABC1_TM_sf"/>
</dbReference>
<keyword evidence="11" id="KW-1185">Reference proteome</keyword>
<keyword evidence="4" id="KW-0067">ATP-binding</keyword>
<dbReference type="SMART" id="SM00382">
    <property type="entry name" value="AAA"/>
    <property type="match status" value="1"/>
</dbReference>
<accession>A0A7Z0WUM4</accession>
<dbReference type="InterPro" id="IPR017871">
    <property type="entry name" value="ABC_transporter-like_CS"/>
</dbReference>
<dbReference type="InterPro" id="IPR027417">
    <property type="entry name" value="P-loop_NTPase"/>
</dbReference>
<dbReference type="GO" id="GO:0034040">
    <property type="term" value="F:ATPase-coupled lipid transmembrane transporter activity"/>
    <property type="evidence" value="ECO:0007669"/>
    <property type="project" value="TreeGrafter"/>
</dbReference>
<feature type="transmembrane region" description="Helical" evidence="7">
    <location>
        <begin position="162"/>
        <end position="179"/>
    </location>
</feature>
<dbReference type="AlphaFoldDB" id="A0A7Z0WUM4"/>
<dbReference type="GO" id="GO:0005524">
    <property type="term" value="F:ATP binding"/>
    <property type="evidence" value="ECO:0007669"/>
    <property type="project" value="UniProtKB-KW"/>
</dbReference>
<dbReference type="InterPro" id="IPR003593">
    <property type="entry name" value="AAA+_ATPase"/>
</dbReference>
<dbReference type="InterPro" id="IPR003439">
    <property type="entry name" value="ABC_transporter-like_ATP-bd"/>
</dbReference>
<comment type="caution">
    <text evidence="10">The sequence shown here is derived from an EMBL/GenBank/DDBJ whole genome shotgun (WGS) entry which is preliminary data.</text>
</comment>
<gene>
    <name evidence="10" type="ORF">BLA60_04690</name>
</gene>
<feature type="transmembrane region" description="Helical" evidence="7">
    <location>
        <begin position="59"/>
        <end position="80"/>
    </location>
</feature>
<keyword evidence="2 7" id="KW-0812">Transmembrane</keyword>
<keyword evidence="3" id="KW-0547">Nucleotide-binding</keyword>
<dbReference type="Pfam" id="PF00005">
    <property type="entry name" value="ABC_tran"/>
    <property type="match status" value="1"/>
</dbReference>
<dbReference type="Proteomes" id="UP000185696">
    <property type="component" value="Unassembled WGS sequence"/>
</dbReference>
<feature type="domain" description="ABC transmembrane type-1" evidence="9">
    <location>
        <begin position="24"/>
        <end position="306"/>
    </location>
</feature>
<keyword evidence="6 7" id="KW-0472">Membrane</keyword>
<evidence type="ECO:0000256" key="5">
    <source>
        <dbReference type="ARBA" id="ARBA00022989"/>
    </source>
</evidence>
<reference evidence="10 11" key="1">
    <citation type="submission" date="2016-12" db="EMBL/GenBank/DDBJ databases">
        <title>The draft genome sequence of Actinophytocola xinjiangensis.</title>
        <authorList>
            <person name="Wang W."/>
            <person name="Yuan L."/>
        </authorList>
    </citation>
    <scope>NUCLEOTIDE SEQUENCE [LARGE SCALE GENOMIC DNA]</scope>
    <source>
        <strain evidence="10 11">CGMCC 4.4663</strain>
    </source>
</reference>
<evidence type="ECO:0000313" key="10">
    <source>
        <dbReference type="EMBL" id="OLF14421.1"/>
    </source>
</evidence>
<proteinExistence type="predicted"/>
<dbReference type="PROSITE" id="PS00211">
    <property type="entry name" value="ABC_TRANSPORTER_1"/>
    <property type="match status" value="1"/>
</dbReference>
<sequence length="587" mass="62999">MRSMWRTTRQLLTLAWHTDRRRLLVATGLLSAGYLATPLVALVLGSFVDDVLGGRATPAITGGVLLAALIMAELMCAHFAHLSYFELGELMDDALRQRLFTCVGTGTPLENQEQPEFADLLHLVQRGIGRTRSSVEAILEFGGLLLTLALSVPLLFTLDPLLGLLPLLAVVLVEANRLARNTIDTAQRAAARDDRLADHFLWLVSRPESAMELRLLGLTDEVVARHGTAWDRASRRLVRGERRAALLRCAGQLLFVTGYLGALVLVVRRVGGGTATVGDLLVALVLGIAIANRMGVVSGLLTVLREVGTTLDRLRALEDPRPAPRRPAAPAPTAAAEAIELRKVSFHYPGSSTPALRDIDLTIPVGSVVALIGENGAGKSTLSKLLCGLYQPTEGQVAYRGTEITADWLAQVSCLFQDFARFELTLAESVGLGRLPADGVPGADEPALLRALRRADGLDIPRSLPDGLASVVGRSYDEGTELSGGQWQKVALARAFLREDVSLLVLDEPAASLDPRAEHALLTTFRDATAHAGITVLVTHRLSTVSLADLIVVLSEGTVAELGSHDELIGAGGLYADLYRTQHRAYR</sequence>
<evidence type="ECO:0000256" key="7">
    <source>
        <dbReference type="SAM" id="Phobius"/>
    </source>
</evidence>
<evidence type="ECO:0000256" key="6">
    <source>
        <dbReference type="ARBA" id="ARBA00023136"/>
    </source>
</evidence>
<evidence type="ECO:0000256" key="4">
    <source>
        <dbReference type="ARBA" id="ARBA00022840"/>
    </source>
</evidence>
<feature type="transmembrane region" description="Helical" evidence="7">
    <location>
        <begin position="245"/>
        <end position="268"/>
    </location>
</feature>
<dbReference type="EMBL" id="MSIF01000001">
    <property type="protein sequence ID" value="OLF14421.1"/>
    <property type="molecule type" value="Genomic_DNA"/>
</dbReference>
<feature type="transmembrane region" description="Helical" evidence="7">
    <location>
        <begin position="280"/>
        <end position="304"/>
    </location>
</feature>
<evidence type="ECO:0000313" key="11">
    <source>
        <dbReference type="Proteomes" id="UP000185696"/>
    </source>
</evidence>
<evidence type="ECO:0000259" key="9">
    <source>
        <dbReference type="PROSITE" id="PS50929"/>
    </source>
</evidence>
<organism evidence="10 11">
    <name type="scientific">Actinophytocola xinjiangensis</name>
    <dbReference type="NCBI Taxonomy" id="485602"/>
    <lineage>
        <taxon>Bacteria</taxon>
        <taxon>Bacillati</taxon>
        <taxon>Actinomycetota</taxon>
        <taxon>Actinomycetes</taxon>
        <taxon>Pseudonocardiales</taxon>
        <taxon>Pseudonocardiaceae</taxon>
    </lineage>
</organism>
<evidence type="ECO:0000256" key="1">
    <source>
        <dbReference type="ARBA" id="ARBA00004651"/>
    </source>
</evidence>
<dbReference type="SUPFAM" id="SSF90123">
    <property type="entry name" value="ABC transporter transmembrane region"/>
    <property type="match status" value="1"/>
</dbReference>
<dbReference type="GO" id="GO:0016887">
    <property type="term" value="F:ATP hydrolysis activity"/>
    <property type="evidence" value="ECO:0007669"/>
    <property type="project" value="InterPro"/>
</dbReference>
<feature type="transmembrane region" description="Helical" evidence="7">
    <location>
        <begin position="23"/>
        <end position="47"/>
    </location>
</feature>
<dbReference type="SUPFAM" id="SSF52540">
    <property type="entry name" value="P-loop containing nucleoside triphosphate hydrolases"/>
    <property type="match status" value="1"/>
</dbReference>
<dbReference type="InterPro" id="IPR011527">
    <property type="entry name" value="ABC1_TM_dom"/>
</dbReference>
<evidence type="ECO:0000259" key="8">
    <source>
        <dbReference type="PROSITE" id="PS50893"/>
    </source>
</evidence>
<feature type="transmembrane region" description="Helical" evidence="7">
    <location>
        <begin position="137"/>
        <end position="156"/>
    </location>
</feature>
<evidence type="ECO:0008006" key="12">
    <source>
        <dbReference type="Google" id="ProtNLM"/>
    </source>
</evidence>
<dbReference type="PROSITE" id="PS50929">
    <property type="entry name" value="ABC_TM1F"/>
    <property type="match status" value="1"/>
</dbReference>
<dbReference type="GO" id="GO:0005886">
    <property type="term" value="C:plasma membrane"/>
    <property type="evidence" value="ECO:0007669"/>
    <property type="project" value="UniProtKB-SubCell"/>
</dbReference>
<evidence type="ECO:0000256" key="3">
    <source>
        <dbReference type="ARBA" id="ARBA00022741"/>
    </source>
</evidence>
<dbReference type="Gene3D" id="3.40.50.300">
    <property type="entry name" value="P-loop containing nucleotide triphosphate hydrolases"/>
    <property type="match status" value="1"/>
</dbReference>
<dbReference type="Gene3D" id="1.20.1560.10">
    <property type="entry name" value="ABC transporter type 1, transmembrane domain"/>
    <property type="match status" value="1"/>
</dbReference>
<dbReference type="GO" id="GO:0140359">
    <property type="term" value="F:ABC-type transporter activity"/>
    <property type="evidence" value="ECO:0007669"/>
    <property type="project" value="InterPro"/>
</dbReference>
<feature type="domain" description="ABC transporter" evidence="8">
    <location>
        <begin position="339"/>
        <end position="581"/>
    </location>
</feature>
<protein>
    <recommendedName>
        <fullName evidence="12">ATP-binding cassette subfamily B protein</fullName>
    </recommendedName>
</protein>
<dbReference type="InterPro" id="IPR039421">
    <property type="entry name" value="Type_1_exporter"/>
</dbReference>
<keyword evidence="5 7" id="KW-1133">Transmembrane helix</keyword>
<dbReference type="PANTHER" id="PTHR24221:SF646">
    <property type="entry name" value="HAEMOLYSIN SECRETION ATP-BINDING PROTEIN"/>
    <property type="match status" value="1"/>
</dbReference>
<name>A0A7Z0WUM4_9PSEU</name>
<evidence type="ECO:0000256" key="2">
    <source>
        <dbReference type="ARBA" id="ARBA00022692"/>
    </source>
</evidence>
<dbReference type="PROSITE" id="PS50893">
    <property type="entry name" value="ABC_TRANSPORTER_2"/>
    <property type="match status" value="1"/>
</dbReference>
<comment type="subcellular location">
    <subcellularLocation>
        <location evidence="1">Cell membrane</location>
        <topology evidence="1">Multi-pass membrane protein</topology>
    </subcellularLocation>
</comment>
<dbReference type="PANTHER" id="PTHR24221">
    <property type="entry name" value="ATP-BINDING CASSETTE SUB-FAMILY B"/>
    <property type="match status" value="1"/>
</dbReference>